<dbReference type="EMBL" id="JACJIS010000001">
    <property type="protein sequence ID" value="MBA9073222.1"/>
    <property type="molecule type" value="Genomic_DNA"/>
</dbReference>
<dbReference type="Proteomes" id="UP000555003">
    <property type="component" value="Unassembled WGS sequence"/>
</dbReference>
<proteinExistence type="predicted"/>
<accession>A0ABR6DNF8</accession>
<keyword evidence="1" id="KW-0472">Membrane</keyword>
<keyword evidence="3" id="KW-1185">Reference proteome</keyword>
<reference evidence="2 3" key="1">
    <citation type="submission" date="2020-08" db="EMBL/GenBank/DDBJ databases">
        <title>Genomic Encyclopedia of Type Strains, Phase IV (KMG-IV): sequencing the most valuable type-strain genomes for metagenomic binning, comparative biology and taxonomic classification.</title>
        <authorList>
            <person name="Goeker M."/>
        </authorList>
    </citation>
    <scope>NUCLEOTIDE SEQUENCE [LARGE SCALE GENOMIC DNA]</scope>
    <source>
        <strain evidence="2 3">DSM 100397</strain>
    </source>
</reference>
<keyword evidence="1" id="KW-1133">Transmembrane helix</keyword>
<evidence type="ECO:0000313" key="3">
    <source>
        <dbReference type="Proteomes" id="UP000555003"/>
    </source>
</evidence>
<feature type="transmembrane region" description="Helical" evidence="1">
    <location>
        <begin position="17"/>
        <end position="35"/>
    </location>
</feature>
<comment type="caution">
    <text evidence="2">The sequence shown here is derived from an EMBL/GenBank/DDBJ whole genome shotgun (WGS) entry which is preliminary data.</text>
</comment>
<protein>
    <submittedName>
        <fullName evidence="2">Uncharacterized protein</fullName>
    </submittedName>
</protein>
<organism evidence="2 3">
    <name type="scientific">Flavobacterium gossypii</name>
    <dbReference type="NCBI Taxonomy" id="1646119"/>
    <lineage>
        <taxon>Bacteria</taxon>
        <taxon>Pseudomonadati</taxon>
        <taxon>Bacteroidota</taxon>
        <taxon>Flavobacteriia</taxon>
        <taxon>Flavobacteriales</taxon>
        <taxon>Flavobacteriaceae</taxon>
        <taxon>Flavobacterium</taxon>
    </lineage>
</organism>
<gene>
    <name evidence="2" type="ORF">GGR22_001348</name>
</gene>
<name>A0ABR6DNF8_9FLAO</name>
<sequence length="39" mass="4594">MSAELNSYKNEIRSTNYNFRVVVFFIFVTIIITIASKTY</sequence>
<evidence type="ECO:0000313" key="2">
    <source>
        <dbReference type="EMBL" id="MBA9073222.1"/>
    </source>
</evidence>
<evidence type="ECO:0000256" key="1">
    <source>
        <dbReference type="SAM" id="Phobius"/>
    </source>
</evidence>
<keyword evidence="1" id="KW-0812">Transmembrane</keyword>